<feature type="transmembrane region" description="Helical" evidence="1">
    <location>
        <begin position="39"/>
        <end position="59"/>
    </location>
</feature>
<dbReference type="Proteomes" id="UP000249852">
    <property type="component" value="Unassembled WGS sequence"/>
</dbReference>
<comment type="caution">
    <text evidence="2">The sequence shown here is derived from an EMBL/GenBank/DDBJ whole genome shotgun (WGS) entry which is preliminary data.</text>
</comment>
<organism evidence="2 3">
    <name type="scientific">Prevotella pallens</name>
    <dbReference type="NCBI Taxonomy" id="60133"/>
    <lineage>
        <taxon>Bacteria</taxon>
        <taxon>Pseudomonadati</taxon>
        <taxon>Bacteroidota</taxon>
        <taxon>Bacteroidia</taxon>
        <taxon>Bacteroidales</taxon>
        <taxon>Prevotellaceae</taxon>
        <taxon>Prevotella</taxon>
    </lineage>
</organism>
<evidence type="ECO:0000313" key="3">
    <source>
        <dbReference type="Proteomes" id="UP000249852"/>
    </source>
</evidence>
<feature type="transmembrane region" description="Helical" evidence="1">
    <location>
        <begin position="97"/>
        <end position="117"/>
    </location>
</feature>
<keyword evidence="3" id="KW-1185">Reference proteome</keyword>
<gene>
    <name evidence="2" type="ORF">BC673_1088</name>
</gene>
<sequence length="127" mass="15205">MKIEVKKILSIVMLSLVYILVTTFVQYRYKNSFDIGEGILYFYSNTLYTLGFIITFLIYGTPIIRKWISSFIGVVFIVWYLCIWIDCINYMPYEAPFYIVFGFLIFITEMIFLCFLYKKNSVKKLHQ</sequence>
<name>A0ABX9DRV9_9BACT</name>
<proteinExistence type="predicted"/>
<feature type="transmembrane region" description="Helical" evidence="1">
    <location>
        <begin position="71"/>
        <end position="91"/>
    </location>
</feature>
<evidence type="ECO:0000256" key="1">
    <source>
        <dbReference type="SAM" id="Phobius"/>
    </source>
</evidence>
<keyword evidence="1" id="KW-1133">Transmembrane helix</keyword>
<accession>A0ABX9DRV9</accession>
<dbReference type="EMBL" id="QLTQ01000008">
    <property type="protein sequence ID" value="RAS45778.1"/>
    <property type="molecule type" value="Genomic_DNA"/>
</dbReference>
<evidence type="ECO:0000313" key="2">
    <source>
        <dbReference type="EMBL" id="RAS45778.1"/>
    </source>
</evidence>
<keyword evidence="1" id="KW-0812">Transmembrane</keyword>
<protein>
    <submittedName>
        <fullName evidence="2">Uncharacterized protein</fullName>
    </submittedName>
</protein>
<feature type="transmembrane region" description="Helical" evidence="1">
    <location>
        <begin position="7"/>
        <end position="27"/>
    </location>
</feature>
<reference evidence="2 3" key="1">
    <citation type="submission" date="2018-06" db="EMBL/GenBank/DDBJ databases">
        <title>Genomic Encyclopedia of Archaeal and Bacterial Type Strains, Phase II (KMG-II): from individual species to whole genera.</title>
        <authorList>
            <person name="Goeker M."/>
        </authorList>
    </citation>
    <scope>NUCLEOTIDE SEQUENCE [LARGE SCALE GENOMIC DNA]</scope>
    <source>
        <strain evidence="2 3">DSM 18710</strain>
    </source>
</reference>
<keyword evidence="1" id="KW-0472">Membrane</keyword>